<feature type="transmembrane region" description="Helical" evidence="5">
    <location>
        <begin position="364"/>
        <end position="382"/>
    </location>
</feature>
<evidence type="ECO:0000256" key="1">
    <source>
        <dbReference type="ARBA" id="ARBA00004141"/>
    </source>
</evidence>
<sequence>MTTLDSRDGGQALGTTYGGLRFALFSTRNAVFWIAVLAMNYTLMRPSPVDLLFILSFLFTLAHIVLQPQAIISRRALFLTLLLGSWAVFFILPSLAFLSEPFVIFELIAKTFAISIAFVAAFVSMTWKQRHFETFMKVYIVSCCIGGVLGTIGFLTQMQLLTWDGRAKGLIDDPNMYGSFLIPGIVFCAYFLSKGRGGTLYYLGCMALIMLGIFLSFSRIAAVAMIFCLLVYLVFHYRKNPRRLFMVLGGVVVIGALLFAIASVSSAEFTAKLLDRLTFAKAYDLGEQGRYNRYLLVIPMILSNPLGVGVLQLEKVFPEPIHNIWLSSFVNYGWGGGFTWLTLVISSVVISIHNYWRTRNEITIALLIGLIGVVMCCSLHEGEHWRHMWLAFGMVWGVNAYNLGLATRQRPAEQTPAPAKAQPRTR</sequence>
<feature type="transmembrane region" description="Helical" evidence="5">
    <location>
        <begin position="20"/>
        <end position="43"/>
    </location>
</feature>
<evidence type="ECO:0000259" key="6">
    <source>
        <dbReference type="Pfam" id="PF04932"/>
    </source>
</evidence>
<feature type="transmembrane region" description="Helical" evidence="5">
    <location>
        <begin position="200"/>
        <end position="233"/>
    </location>
</feature>
<evidence type="ECO:0000256" key="4">
    <source>
        <dbReference type="ARBA" id="ARBA00023136"/>
    </source>
</evidence>
<evidence type="ECO:0000313" key="8">
    <source>
        <dbReference type="Proteomes" id="UP000595857"/>
    </source>
</evidence>
<feature type="transmembrane region" description="Helical" evidence="5">
    <location>
        <begin position="245"/>
        <end position="270"/>
    </location>
</feature>
<dbReference type="InterPro" id="IPR007016">
    <property type="entry name" value="O-antigen_ligase-rel_domated"/>
</dbReference>
<dbReference type="InterPro" id="IPR051533">
    <property type="entry name" value="WaaL-like"/>
</dbReference>
<dbReference type="Pfam" id="PF04932">
    <property type="entry name" value="Wzy_C"/>
    <property type="match status" value="1"/>
</dbReference>
<comment type="subcellular location">
    <subcellularLocation>
        <location evidence="1">Membrane</location>
        <topology evidence="1">Multi-pass membrane protein</topology>
    </subcellularLocation>
</comment>
<feature type="transmembrane region" description="Helical" evidence="5">
    <location>
        <begin position="78"/>
        <end position="98"/>
    </location>
</feature>
<feature type="transmembrane region" description="Helical" evidence="5">
    <location>
        <begin position="138"/>
        <end position="156"/>
    </location>
</feature>
<dbReference type="GO" id="GO:0016874">
    <property type="term" value="F:ligase activity"/>
    <property type="evidence" value="ECO:0007669"/>
    <property type="project" value="UniProtKB-KW"/>
</dbReference>
<keyword evidence="4 5" id="KW-0472">Membrane</keyword>
<organism evidence="7 8">
    <name type="scientific">Devosia rhizoryzae</name>
    <dbReference type="NCBI Taxonomy" id="2774137"/>
    <lineage>
        <taxon>Bacteria</taxon>
        <taxon>Pseudomonadati</taxon>
        <taxon>Pseudomonadota</taxon>
        <taxon>Alphaproteobacteria</taxon>
        <taxon>Hyphomicrobiales</taxon>
        <taxon>Devosiaceae</taxon>
        <taxon>Devosia</taxon>
    </lineage>
</organism>
<dbReference type="PANTHER" id="PTHR37422:SF21">
    <property type="entry name" value="EXOQ-LIKE PROTEIN"/>
    <property type="match status" value="1"/>
</dbReference>
<gene>
    <name evidence="7" type="ORF">JI748_07955</name>
</gene>
<accession>A0ABX7CDM0</accession>
<dbReference type="RefSeq" id="WP_201636637.1">
    <property type="nucleotide sequence ID" value="NZ_CP068046.1"/>
</dbReference>
<keyword evidence="3 5" id="KW-1133">Transmembrane helix</keyword>
<feature type="transmembrane region" description="Helical" evidence="5">
    <location>
        <begin position="388"/>
        <end position="406"/>
    </location>
</feature>
<feature type="domain" description="O-antigen ligase-related" evidence="6">
    <location>
        <begin position="206"/>
        <end position="341"/>
    </location>
</feature>
<keyword evidence="7" id="KW-0436">Ligase</keyword>
<name>A0ABX7CDM0_9HYPH</name>
<evidence type="ECO:0000256" key="3">
    <source>
        <dbReference type="ARBA" id="ARBA00022989"/>
    </source>
</evidence>
<keyword evidence="8" id="KW-1185">Reference proteome</keyword>
<evidence type="ECO:0000256" key="5">
    <source>
        <dbReference type="SAM" id="Phobius"/>
    </source>
</evidence>
<evidence type="ECO:0000256" key="2">
    <source>
        <dbReference type="ARBA" id="ARBA00022692"/>
    </source>
</evidence>
<protein>
    <submittedName>
        <fullName evidence="7">O-antigen ligase family protein</fullName>
    </submittedName>
</protein>
<reference evidence="7 8" key="1">
    <citation type="submission" date="2021-01" db="EMBL/GenBank/DDBJ databases">
        <title>Genome seq and assembly of Devosia sp. LEGU1.</title>
        <authorList>
            <person name="Chhetri G."/>
        </authorList>
    </citation>
    <scope>NUCLEOTIDE SEQUENCE [LARGE SCALE GENOMIC DNA]</scope>
    <source>
        <strain evidence="7 8">LEGU1</strain>
    </source>
</reference>
<keyword evidence="2 5" id="KW-0812">Transmembrane</keyword>
<feature type="transmembrane region" description="Helical" evidence="5">
    <location>
        <begin position="104"/>
        <end position="126"/>
    </location>
</feature>
<dbReference type="PANTHER" id="PTHR37422">
    <property type="entry name" value="TEICHURONIC ACID BIOSYNTHESIS PROTEIN TUAE"/>
    <property type="match status" value="1"/>
</dbReference>
<feature type="transmembrane region" description="Helical" evidence="5">
    <location>
        <begin position="176"/>
        <end position="193"/>
    </location>
</feature>
<feature type="transmembrane region" description="Helical" evidence="5">
    <location>
        <begin position="49"/>
        <end position="66"/>
    </location>
</feature>
<dbReference type="Proteomes" id="UP000595857">
    <property type="component" value="Chromosome"/>
</dbReference>
<evidence type="ECO:0000313" key="7">
    <source>
        <dbReference type="EMBL" id="QQR40902.1"/>
    </source>
</evidence>
<feature type="transmembrane region" description="Helical" evidence="5">
    <location>
        <begin position="332"/>
        <end position="352"/>
    </location>
</feature>
<proteinExistence type="predicted"/>
<dbReference type="EMBL" id="CP068046">
    <property type="protein sequence ID" value="QQR40902.1"/>
    <property type="molecule type" value="Genomic_DNA"/>
</dbReference>